<reference evidence="4 5" key="1">
    <citation type="submission" date="2017-09" db="EMBL/GenBank/DDBJ databases">
        <title>Depth-based differentiation of microbial function through sediment-hosted aquifers and enrichment of novel symbionts in the deep terrestrial subsurface.</title>
        <authorList>
            <person name="Probst A.J."/>
            <person name="Ladd B."/>
            <person name="Jarett J.K."/>
            <person name="Geller-Mcgrath D.E."/>
            <person name="Sieber C.M."/>
            <person name="Emerson J.B."/>
            <person name="Anantharaman K."/>
            <person name="Thomas B.C."/>
            <person name="Malmstrom R."/>
            <person name="Stieglmeier M."/>
            <person name="Klingl A."/>
            <person name="Woyke T."/>
            <person name="Ryan C.M."/>
            <person name="Banfield J.F."/>
        </authorList>
    </citation>
    <scope>NUCLEOTIDE SEQUENCE [LARGE SCALE GENOMIC DNA]</scope>
    <source>
        <strain evidence="4">CG11_big_fil_rev_8_21_14_0_20_43_7</strain>
    </source>
</reference>
<dbReference type="AlphaFoldDB" id="A0A2H0N3A3"/>
<feature type="coiled-coil region" evidence="1">
    <location>
        <begin position="146"/>
        <end position="208"/>
    </location>
</feature>
<dbReference type="InterPro" id="IPR038765">
    <property type="entry name" value="Papain-like_cys_pep_sf"/>
</dbReference>
<dbReference type="Proteomes" id="UP000229782">
    <property type="component" value="Unassembled WGS sequence"/>
</dbReference>
<gene>
    <name evidence="4" type="ORF">COV60_00685</name>
</gene>
<name>A0A2H0N3A3_9BACT</name>
<feature type="domain" description="VWFA" evidence="3">
    <location>
        <begin position="274"/>
        <end position="489"/>
    </location>
</feature>
<accession>A0A2H0N3A3</accession>
<dbReference type="SUPFAM" id="SSF54001">
    <property type="entry name" value="Cysteine proteinases"/>
    <property type="match status" value="1"/>
</dbReference>
<comment type="caution">
    <text evidence="4">The sequence shown here is derived from an EMBL/GenBank/DDBJ whole genome shotgun (WGS) entry which is preliminary data.</text>
</comment>
<feature type="compositionally biased region" description="Acidic residues" evidence="2">
    <location>
        <begin position="121"/>
        <end position="138"/>
    </location>
</feature>
<dbReference type="InterPro" id="IPR002035">
    <property type="entry name" value="VWF_A"/>
</dbReference>
<dbReference type="PROSITE" id="PS50234">
    <property type="entry name" value="VWFA"/>
    <property type="match status" value="1"/>
</dbReference>
<evidence type="ECO:0000256" key="1">
    <source>
        <dbReference type="SAM" id="Coils"/>
    </source>
</evidence>
<proteinExistence type="predicted"/>
<dbReference type="EMBL" id="PCWM01000014">
    <property type="protein sequence ID" value="PIR03370.1"/>
    <property type="molecule type" value="Genomic_DNA"/>
</dbReference>
<organism evidence="4 5">
    <name type="scientific">Candidatus Magasanikbacteria bacterium CG11_big_fil_rev_8_21_14_0_20_43_7</name>
    <dbReference type="NCBI Taxonomy" id="1974654"/>
    <lineage>
        <taxon>Bacteria</taxon>
        <taxon>Candidatus Magasanikiibacteriota</taxon>
    </lineage>
</organism>
<evidence type="ECO:0000256" key="2">
    <source>
        <dbReference type="SAM" id="MobiDB-lite"/>
    </source>
</evidence>
<evidence type="ECO:0000259" key="3">
    <source>
        <dbReference type="PROSITE" id="PS50234"/>
    </source>
</evidence>
<protein>
    <recommendedName>
        <fullName evidence="3">VWFA domain-containing protein</fullName>
    </recommendedName>
</protein>
<evidence type="ECO:0000313" key="5">
    <source>
        <dbReference type="Proteomes" id="UP000229782"/>
    </source>
</evidence>
<dbReference type="SUPFAM" id="SSF53300">
    <property type="entry name" value="vWA-like"/>
    <property type="match status" value="1"/>
</dbReference>
<evidence type="ECO:0000313" key="4">
    <source>
        <dbReference type="EMBL" id="PIR03370.1"/>
    </source>
</evidence>
<feature type="region of interest" description="Disordered" evidence="2">
    <location>
        <begin position="114"/>
        <end position="145"/>
    </location>
</feature>
<dbReference type="InterPro" id="IPR036465">
    <property type="entry name" value="vWFA_dom_sf"/>
</dbReference>
<sequence>MQENILVALKIKRITAFIRHHLEYSVDSSLEAIYKADTAQYFHKLWELRQAKCDEANTLVARCLQKYGFHIRFVGEHSARTKSPEGWTLLHDGNLHGWFWAYDGEKQQWLRLDATPKGDPNVDEDEQEAELGEGDFGEQEQGLMSEEELQQTLDDIAKKEQAQEERENPEITFAREANCSPEEAKQVLEKIKELRERYARVLKDAQKQWQGLVRKNTHERIVDRGPVRLSQADDIDEDELVSGYIELKAGEQDPHIGTKEVVKKKEEEWFGGYEVYIAADMSGSMNQNIDGVVKRESQRDMVFLLIDSCMSAAVHARKKHKQLKSPMPVKICLTIFGATTEVVLPITDKLGPSEQICVYRALDAAAGGMTPDDQALAMIAQQIIEARRQEESVTNALPRKKRTDTEKHYWGMRRFVLAVADGGSNNPSAVKRQVAALGEQDIPVDLFLIADEKDENLHTAARGAYGSVTPTPDPNDLAEKGLRTLTQRIQGAYRSR</sequence>
<keyword evidence="1" id="KW-0175">Coiled coil</keyword>
<dbReference type="Gene3D" id="3.40.50.410">
    <property type="entry name" value="von Willebrand factor, type A domain"/>
    <property type="match status" value="1"/>
</dbReference>